<keyword evidence="7" id="KW-1185">Reference proteome</keyword>
<gene>
    <name evidence="6" type="ORF">RHGRI_005352</name>
</gene>
<dbReference type="EMBL" id="JACTNZ010000002">
    <property type="protein sequence ID" value="KAG5562595.1"/>
    <property type="molecule type" value="Genomic_DNA"/>
</dbReference>
<dbReference type="AlphaFoldDB" id="A0AAV6LCZ6"/>
<feature type="domain" description="BRF2-like C-terminal" evidence="5">
    <location>
        <begin position="170"/>
        <end position="277"/>
    </location>
</feature>
<keyword evidence="2" id="KW-0862">Zinc</keyword>
<dbReference type="InterPro" id="IPR054078">
    <property type="entry name" value="BRF2-like_C"/>
</dbReference>
<evidence type="ECO:0000259" key="4">
    <source>
        <dbReference type="Pfam" id="PF10536"/>
    </source>
</evidence>
<dbReference type="Pfam" id="PF21886">
    <property type="entry name" value="BRF2-like_C_cyclin_rpt"/>
    <property type="match status" value="1"/>
</dbReference>
<sequence length="784" mass="89029">MASSRPCSNCGERSLAADDDGNTFCASCGAVQDFDNFQHNLGGFSGPTGTFVHTGTAGSGSTFNYRETKIYYAKQNIERITLLLDFSPSKKDEVRVMVETITEGEYGQGDWFPVLIGACAYVVMRRDNKSLALVEVGDKVGCDVHELGRMVSRVVQFMRLKLPEFDIVDSFQRAVRTCFISLDNVDKVGRMLKQGIFLVQCMVKWYLTTGRRPLPVVVAVLVFVAQLNAVDVRIEDVAMELHVAVVTCKLRYKELLESLVKVAQVLPWGKDITVKNIVKNAPFVLEYMELKSMSKRGEKRKVVDHVGFDMDDLVGSCLSKEAEYGLDNHGVENDSQYFKVQDKCSSPRGIRDDLETLKISHECLSMMYSEYSNEVSNTDYLEEGGCKNRRKKGKGFDLLDCREWWKGKSELSRKLLLNKILEKDVGLVAMPPSFVAGCLAYQRRREKIKAAKLRINKIIGPQNGDSGDNDNLCITDGVNVGKKRRRRMKVYVDWEDLIIETLLLHQEMKRVPPTVSARKRKAEQDLDTDTTLCPTRIRDINNYEDPAYTEDLPLAARWLSRRETTMETTYHYRGMLDNLRPSQVIFDQYTGRRQVVADVVFYTGCIRAMAVLELYLPDRVLRQFGMVQLVPGPPLVPLRGSRGANSHSYNVVYAYTDGQWENWRDHVMNAEKRVRIQPGVPWDSHPDYLPWFLTVSHFRVSPRPVEVPYTESAEERNATAMAILDSVLGGTRATTSTCPYELRQALVEVQRTLRGPEAAEVSIAGPSSDRYSSRYTRCRRRDRT</sequence>
<proteinExistence type="predicted"/>
<dbReference type="GO" id="GO:0008270">
    <property type="term" value="F:zinc ion binding"/>
    <property type="evidence" value="ECO:0007669"/>
    <property type="project" value="UniProtKB-KW"/>
</dbReference>
<dbReference type="InterPro" id="IPR053340">
    <property type="entry name" value="PTF2"/>
</dbReference>
<dbReference type="Proteomes" id="UP000823749">
    <property type="component" value="Chromosome 2"/>
</dbReference>
<dbReference type="Pfam" id="PF10536">
    <property type="entry name" value="PMD"/>
    <property type="match status" value="1"/>
</dbReference>
<keyword evidence="1" id="KW-0863">Zinc-finger</keyword>
<accession>A0AAV6LCZ6</accession>
<feature type="region of interest" description="Disordered" evidence="3">
    <location>
        <begin position="758"/>
        <end position="784"/>
    </location>
</feature>
<evidence type="ECO:0000256" key="1">
    <source>
        <dbReference type="ARBA" id="ARBA00022771"/>
    </source>
</evidence>
<keyword evidence="1" id="KW-0479">Metal-binding</keyword>
<evidence type="ECO:0000313" key="6">
    <source>
        <dbReference type="EMBL" id="KAG5562595.1"/>
    </source>
</evidence>
<dbReference type="SUPFAM" id="SSF47954">
    <property type="entry name" value="Cyclin-like"/>
    <property type="match status" value="2"/>
</dbReference>
<organism evidence="6 7">
    <name type="scientific">Rhododendron griersonianum</name>
    <dbReference type="NCBI Taxonomy" id="479676"/>
    <lineage>
        <taxon>Eukaryota</taxon>
        <taxon>Viridiplantae</taxon>
        <taxon>Streptophyta</taxon>
        <taxon>Embryophyta</taxon>
        <taxon>Tracheophyta</taxon>
        <taxon>Spermatophyta</taxon>
        <taxon>Magnoliopsida</taxon>
        <taxon>eudicotyledons</taxon>
        <taxon>Gunneridae</taxon>
        <taxon>Pentapetalae</taxon>
        <taxon>asterids</taxon>
        <taxon>Ericales</taxon>
        <taxon>Ericaceae</taxon>
        <taxon>Ericoideae</taxon>
        <taxon>Rhodoreae</taxon>
        <taxon>Rhododendron</taxon>
    </lineage>
</organism>
<dbReference type="InterPro" id="IPR019557">
    <property type="entry name" value="AminoTfrase-like_pln_mobile"/>
</dbReference>
<evidence type="ECO:0000256" key="2">
    <source>
        <dbReference type="ARBA" id="ARBA00022833"/>
    </source>
</evidence>
<dbReference type="Gene3D" id="1.10.472.10">
    <property type="entry name" value="Cyclin-like"/>
    <property type="match status" value="1"/>
</dbReference>
<feature type="domain" description="Aminotransferase-like plant mobile" evidence="4">
    <location>
        <begin position="549"/>
        <end position="692"/>
    </location>
</feature>
<evidence type="ECO:0000313" key="7">
    <source>
        <dbReference type="Proteomes" id="UP000823749"/>
    </source>
</evidence>
<name>A0AAV6LCZ6_9ERIC</name>
<protein>
    <submittedName>
        <fullName evidence="6">Uncharacterized protein</fullName>
    </submittedName>
</protein>
<comment type="caution">
    <text evidence="6">The sequence shown here is derived from an EMBL/GenBank/DDBJ whole genome shotgun (WGS) entry which is preliminary data.</text>
</comment>
<dbReference type="InterPro" id="IPR036915">
    <property type="entry name" value="Cyclin-like_sf"/>
</dbReference>
<dbReference type="PANTHER" id="PTHR48428">
    <property type="entry name" value="PLANT-SPECIFIC TFIIB-RELATED PROTEIN PTF2"/>
    <property type="match status" value="1"/>
</dbReference>
<dbReference type="Gene3D" id="1.10.472.170">
    <property type="match status" value="1"/>
</dbReference>
<evidence type="ECO:0000256" key="3">
    <source>
        <dbReference type="SAM" id="MobiDB-lite"/>
    </source>
</evidence>
<evidence type="ECO:0000259" key="5">
    <source>
        <dbReference type="Pfam" id="PF21886"/>
    </source>
</evidence>
<dbReference type="PANTHER" id="PTHR48428:SF1">
    <property type="entry name" value="PLANT-SPECIFIC TFIIB-RELATED PROTEIN PTF2"/>
    <property type="match status" value="1"/>
</dbReference>
<reference evidence="6" key="1">
    <citation type="submission" date="2020-08" db="EMBL/GenBank/DDBJ databases">
        <title>Plant Genome Project.</title>
        <authorList>
            <person name="Zhang R.-G."/>
        </authorList>
    </citation>
    <scope>NUCLEOTIDE SEQUENCE</scope>
    <source>
        <strain evidence="6">WSP0</strain>
        <tissue evidence="6">Leaf</tissue>
    </source>
</reference>